<protein>
    <recommendedName>
        <fullName evidence="4">DUF2844 domain-containing protein</fullName>
    </recommendedName>
</protein>
<sequence>METGKRSLKWRFVGLAAVVSIGFAANAAVAALGGFPLTGANPHVTSNVMKAAALVQTSTPSQAAAAASSANALYSVNVVVLKSGTVVHEYVATSSNTVFAVIWNGPRQPNFADILGAYSTRYLTPSGLDVIRVGGLSQRGLSSPDLVVQSFGRMGRFKGYAYLPSAVPPGVSLTELQ</sequence>
<dbReference type="AlphaFoldDB" id="A0A6J5DIS4"/>
<dbReference type="Pfam" id="PF11005">
    <property type="entry name" value="DUF2844"/>
    <property type="match status" value="1"/>
</dbReference>
<feature type="chain" id="PRO_5027009365" description="DUF2844 domain-containing protein" evidence="1">
    <location>
        <begin position="31"/>
        <end position="177"/>
    </location>
</feature>
<name>A0A6J5DIS4_9BURK</name>
<evidence type="ECO:0000313" key="2">
    <source>
        <dbReference type="EMBL" id="CAB3754150.1"/>
    </source>
</evidence>
<evidence type="ECO:0000313" key="3">
    <source>
        <dbReference type="Proteomes" id="UP000494329"/>
    </source>
</evidence>
<evidence type="ECO:0000256" key="1">
    <source>
        <dbReference type="SAM" id="SignalP"/>
    </source>
</evidence>
<organism evidence="2 3">
    <name type="scientific">Paraburkholderia solisilvae</name>
    <dbReference type="NCBI Taxonomy" id="624376"/>
    <lineage>
        <taxon>Bacteria</taxon>
        <taxon>Pseudomonadati</taxon>
        <taxon>Pseudomonadota</taxon>
        <taxon>Betaproteobacteria</taxon>
        <taxon>Burkholderiales</taxon>
        <taxon>Burkholderiaceae</taxon>
        <taxon>Paraburkholderia</taxon>
    </lineage>
</organism>
<keyword evidence="3" id="KW-1185">Reference proteome</keyword>
<dbReference type="EMBL" id="CADIKF010000011">
    <property type="protein sequence ID" value="CAB3754150.1"/>
    <property type="molecule type" value="Genomic_DNA"/>
</dbReference>
<dbReference type="InterPro" id="IPR021267">
    <property type="entry name" value="DUF2844"/>
</dbReference>
<gene>
    <name evidence="2" type="ORF">LMG29739_01907</name>
</gene>
<dbReference type="Proteomes" id="UP000494329">
    <property type="component" value="Unassembled WGS sequence"/>
</dbReference>
<evidence type="ECO:0008006" key="4">
    <source>
        <dbReference type="Google" id="ProtNLM"/>
    </source>
</evidence>
<feature type="signal peptide" evidence="1">
    <location>
        <begin position="1"/>
        <end position="30"/>
    </location>
</feature>
<accession>A0A6J5DIS4</accession>
<proteinExistence type="predicted"/>
<keyword evidence="1" id="KW-0732">Signal</keyword>
<dbReference type="RefSeq" id="WP_175110637.1">
    <property type="nucleotide sequence ID" value="NZ_CADIKF010000011.1"/>
</dbReference>
<reference evidence="2 3" key="1">
    <citation type="submission" date="2020-04" db="EMBL/GenBank/DDBJ databases">
        <authorList>
            <person name="De Canck E."/>
        </authorList>
    </citation>
    <scope>NUCLEOTIDE SEQUENCE [LARGE SCALE GENOMIC DNA]</scope>
    <source>
        <strain evidence="2 3">LMG 29739</strain>
    </source>
</reference>